<feature type="repeat" description="NHL" evidence="2">
    <location>
        <begin position="163"/>
        <end position="194"/>
    </location>
</feature>
<dbReference type="AlphaFoldDB" id="A0A5B8V0U0"/>
<dbReference type="OrthoDB" id="641420at2"/>
<dbReference type="EMBL" id="CP042436">
    <property type="protein sequence ID" value="QEC64251.1"/>
    <property type="molecule type" value="Genomic_DNA"/>
</dbReference>
<reference evidence="3 4" key="1">
    <citation type="journal article" date="2017" name="Curr. Microbiol.">
        <title>Mucilaginibacter ginsenosidivorans sp. nov., Isolated from Soil of Ginseng Field.</title>
        <authorList>
            <person name="Kim M.M."/>
            <person name="Siddiqi M.Z."/>
            <person name="Im W.T."/>
        </authorList>
    </citation>
    <scope>NUCLEOTIDE SEQUENCE [LARGE SCALE GENOMIC DNA]</scope>
    <source>
        <strain evidence="3 4">Gsoil 3017</strain>
    </source>
</reference>
<dbReference type="Gene3D" id="2.120.10.30">
    <property type="entry name" value="TolB, C-terminal domain"/>
    <property type="match status" value="3"/>
</dbReference>
<dbReference type="KEGG" id="mgin:FRZ54_17255"/>
<evidence type="ECO:0000313" key="4">
    <source>
        <dbReference type="Proteomes" id="UP000321479"/>
    </source>
</evidence>
<sequence length="340" mass="34679">MKRSSIIICALSAAVFFGCGKSKTSDVTPTPTSGVATYAGNGTAGLQNGSAGSAEFNGPVDLALDLNGNLYVSDQGNNVIRKIDAGGNVTTLAGDGTAGYKNDAAAKAQFNGPQGIVIDNVGNVYVADAGNHVIRKIGVDGNVTTYAGDGTAGYKDGSASTAEFSAPNGLAIDKARNIYVADYSNHVIRKIASNGTVSTFAGKGTPGANDGAPTSATFRNPSGLSIDQTGNLFVAEAANNDIRQLTTSGQVRTYASGLKGPSRLAVDGGGNIYYSANNNTIQWISATETIITYAGTGTLGFVDGPLLTAQFNTPLGVIVDGFGRLAVADYNNNRIRIVTP</sequence>
<evidence type="ECO:0000256" key="2">
    <source>
        <dbReference type="PROSITE-ProRule" id="PRU00504"/>
    </source>
</evidence>
<keyword evidence="1" id="KW-0677">Repeat</keyword>
<dbReference type="PANTHER" id="PTHR13833">
    <property type="match status" value="1"/>
</dbReference>
<dbReference type="RefSeq" id="WP_147032892.1">
    <property type="nucleotide sequence ID" value="NZ_CP042436.1"/>
</dbReference>
<feature type="repeat" description="NHL" evidence="2">
    <location>
        <begin position="109"/>
        <end position="140"/>
    </location>
</feature>
<gene>
    <name evidence="3" type="ORF">FRZ54_17255</name>
</gene>
<dbReference type="SUPFAM" id="SSF101898">
    <property type="entry name" value="NHL repeat"/>
    <property type="match status" value="1"/>
</dbReference>
<evidence type="ECO:0008006" key="5">
    <source>
        <dbReference type="Google" id="ProtNLM"/>
    </source>
</evidence>
<keyword evidence="4" id="KW-1185">Reference proteome</keyword>
<dbReference type="PROSITE" id="PS51257">
    <property type="entry name" value="PROKAR_LIPOPROTEIN"/>
    <property type="match status" value="1"/>
</dbReference>
<protein>
    <recommendedName>
        <fullName evidence="5">SMP-30/Gluconolactonase/LRE-like region domain-containing protein</fullName>
    </recommendedName>
</protein>
<evidence type="ECO:0000313" key="3">
    <source>
        <dbReference type="EMBL" id="QEC64251.1"/>
    </source>
</evidence>
<dbReference type="InterPro" id="IPR001258">
    <property type="entry name" value="NHL_repeat"/>
</dbReference>
<dbReference type="InterPro" id="IPR011042">
    <property type="entry name" value="6-blade_b-propeller_TolB-like"/>
</dbReference>
<dbReference type="PANTHER" id="PTHR13833:SF71">
    <property type="entry name" value="NHL DOMAIN-CONTAINING PROTEIN"/>
    <property type="match status" value="1"/>
</dbReference>
<organism evidence="3 4">
    <name type="scientific">Mucilaginibacter ginsenosidivorans</name>
    <dbReference type="NCBI Taxonomy" id="398053"/>
    <lineage>
        <taxon>Bacteria</taxon>
        <taxon>Pseudomonadati</taxon>
        <taxon>Bacteroidota</taxon>
        <taxon>Sphingobacteriia</taxon>
        <taxon>Sphingobacteriales</taxon>
        <taxon>Sphingobacteriaceae</taxon>
        <taxon>Mucilaginibacter</taxon>
    </lineage>
</organism>
<name>A0A5B8V0U0_9SPHI</name>
<dbReference type="PROSITE" id="PS51125">
    <property type="entry name" value="NHL"/>
    <property type="match status" value="2"/>
</dbReference>
<dbReference type="SUPFAM" id="SSF63829">
    <property type="entry name" value="Calcium-dependent phosphotriesterase"/>
    <property type="match status" value="1"/>
</dbReference>
<evidence type="ECO:0000256" key="1">
    <source>
        <dbReference type="ARBA" id="ARBA00022737"/>
    </source>
</evidence>
<accession>A0A5B8V0U0</accession>
<dbReference type="Proteomes" id="UP000321479">
    <property type="component" value="Chromosome"/>
</dbReference>
<dbReference type="Pfam" id="PF01436">
    <property type="entry name" value="NHL"/>
    <property type="match status" value="2"/>
</dbReference>
<proteinExistence type="predicted"/>